<gene>
    <name evidence="4" type="ORF">GCM10025876_34680</name>
</gene>
<accession>A0ABQ6IHR6</accession>
<dbReference type="Pfam" id="PF02720">
    <property type="entry name" value="DUF222"/>
    <property type="match status" value="1"/>
</dbReference>
<feature type="domain" description="HNH nuclease" evidence="3">
    <location>
        <begin position="94"/>
        <end position="144"/>
    </location>
</feature>
<dbReference type="EMBL" id="BSUN01000001">
    <property type="protein sequence ID" value="GMA37264.1"/>
    <property type="molecule type" value="Genomic_DNA"/>
</dbReference>
<reference evidence="5" key="1">
    <citation type="journal article" date="2019" name="Int. J. Syst. Evol. Microbiol.">
        <title>The Global Catalogue of Microorganisms (GCM) 10K type strain sequencing project: providing services to taxonomists for standard genome sequencing and annotation.</title>
        <authorList>
            <consortium name="The Broad Institute Genomics Platform"/>
            <consortium name="The Broad Institute Genome Sequencing Center for Infectious Disease"/>
            <person name="Wu L."/>
            <person name="Ma J."/>
        </authorList>
    </citation>
    <scope>NUCLEOTIDE SEQUENCE [LARGE SCALE GENOMIC DNA]</scope>
    <source>
        <strain evidence="5">NBRC 112299</strain>
    </source>
</reference>
<dbReference type="InterPro" id="IPR003870">
    <property type="entry name" value="DUF222"/>
</dbReference>
<sequence>MGQIRADALHTLARHALGCTQMHQSGFRTTLVVRVDQRVRERGEGVGSIDGIATPVSFEAVRLLNGDAGIIAEILDDDGNVLRQGRRRRGFTFAQRVALAHRDGGCARCGAPVSHCEAHHIRWWEHGGATDIDNGVLLCTRCHHDVHRYGWRIDVIGGTVTFTPPGGDDATAFVGGNAALAIDLDPPPRDDWETFRDDALIAEWLASTPERFDDPYPSPEEHDRANALLHA</sequence>
<evidence type="ECO:0000256" key="2">
    <source>
        <dbReference type="SAM" id="MobiDB-lite"/>
    </source>
</evidence>
<feature type="compositionally biased region" description="Basic and acidic residues" evidence="2">
    <location>
        <begin position="211"/>
        <end position="225"/>
    </location>
</feature>
<dbReference type="Pfam" id="PF01844">
    <property type="entry name" value="HNH"/>
    <property type="match status" value="1"/>
</dbReference>
<dbReference type="Proteomes" id="UP001157125">
    <property type="component" value="Unassembled WGS sequence"/>
</dbReference>
<name>A0ABQ6IHR6_9MICO</name>
<dbReference type="SMART" id="SM00507">
    <property type="entry name" value="HNHc"/>
    <property type="match status" value="1"/>
</dbReference>
<dbReference type="CDD" id="cd00085">
    <property type="entry name" value="HNHc"/>
    <property type="match status" value="1"/>
</dbReference>
<comment type="similarity">
    <text evidence="1">Belongs to the Rv1128c/1148c/1588c/1702c/1945/3466 family.</text>
</comment>
<dbReference type="InterPro" id="IPR002711">
    <property type="entry name" value="HNH"/>
</dbReference>
<feature type="region of interest" description="Disordered" evidence="2">
    <location>
        <begin position="211"/>
        <end position="231"/>
    </location>
</feature>
<evidence type="ECO:0000256" key="1">
    <source>
        <dbReference type="ARBA" id="ARBA00023450"/>
    </source>
</evidence>
<comment type="caution">
    <text evidence="4">The sequence shown here is derived from an EMBL/GenBank/DDBJ whole genome shotgun (WGS) entry which is preliminary data.</text>
</comment>
<dbReference type="Gene3D" id="1.10.30.50">
    <property type="match status" value="1"/>
</dbReference>
<proteinExistence type="inferred from homology"/>
<evidence type="ECO:0000313" key="5">
    <source>
        <dbReference type="Proteomes" id="UP001157125"/>
    </source>
</evidence>
<evidence type="ECO:0000313" key="4">
    <source>
        <dbReference type="EMBL" id="GMA37264.1"/>
    </source>
</evidence>
<organism evidence="4 5">
    <name type="scientific">Demequina litorisediminis</name>
    <dbReference type="NCBI Taxonomy" id="1849022"/>
    <lineage>
        <taxon>Bacteria</taxon>
        <taxon>Bacillati</taxon>
        <taxon>Actinomycetota</taxon>
        <taxon>Actinomycetes</taxon>
        <taxon>Micrococcales</taxon>
        <taxon>Demequinaceae</taxon>
        <taxon>Demequina</taxon>
    </lineage>
</organism>
<evidence type="ECO:0000259" key="3">
    <source>
        <dbReference type="SMART" id="SM00507"/>
    </source>
</evidence>
<keyword evidence="5" id="KW-1185">Reference proteome</keyword>
<protein>
    <recommendedName>
        <fullName evidence="3">HNH nuclease domain-containing protein</fullName>
    </recommendedName>
</protein>
<dbReference type="InterPro" id="IPR003615">
    <property type="entry name" value="HNH_nuc"/>
</dbReference>